<organism evidence="2 3">
    <name type="scientific">Populus alba x Populus x berolinensis</name>
    <dbReference type="NCBI Taxonomy" id="444605"/>
    <lineage>
        <taxon>Eukaryota</taxon>
        <taxon>Viridiplantae</taxon>
        <taxon>Streptophyta</taxon>
        <taxon>Embryophyta</taxon>
        <taxon>Tracheophyta</taxon>
        <taxon>Spermatophyta</taxon>
        <taxon>Magnoliopsida</taxon>
        <taxon>eudicotyledons</taxon>
        <taxon>Gunneridae</taxon>
        <taxon>Pentapetalae</taxon>
        <taxon>rosids</taxon>
        <taxon>fabids</taxon>
        <taxon>Malpighiales</taxon>
        <taxon>Salicaceae</taxon>
        <taxon>Saliceae</taxon>
        <taxon>Populus</taxon>
    </lineage>
</organism>
<evidence type="ECO:0000256" key="1">
    <source>
        <dbReference type="SAM" id="Phobius"/>
    </source>
</evidence>
<name>A0AAD6M8T7_9ROSI</name>
<comment type="caution">
    <text evidence="2">The sequence shown here is derived from an EMBL/GenBank/DDBJ whole genome shotgun (WGS) entry which is preliminary data.</text>
</comment>
<dbReference type="Proteomes" id="UP001164929">
    <property type="component" value="Chromosome 10"/>
</dbReference>
<dbReference type="EMBL" id="JAQIZT010000010">
    <property type="protein sequence ID" value="KAJ6981058.1"/>
    <property type="molecule type" value="Genomic_DNA"/>
</dbReference>
<evidence type="ECO:0000313" key="3">
    <source>
        <dbReference type="Proteomes" id="UP001164929"/>
    </source>
</evidence>
<feature type="transmembrane region" description="Helical" evidence="1">
    <location>
        <begin position="12"/>
        <end position="29"/>
    </location>
</feature>
<proteinExistence type="predicted"/>
<dbReference type="AlphaFoldDB" id="A0AAD6M8T7"/>
<keyword evidence="1" id="KW-1133">Transmembrane helix</keyword>
<keyword evidence="1" id="KW-0472">Membrane</keyword>
<accession>A0AAD6M8T7</accession>
<gene>
    <name evidence="2" type="ORF">NC653_024445</name>
</gene>
<evidence type="ECO:0000313" key="2">
    <source>
        <dbReference type="EMBL" id="KAJ6981058.1"/>
    </source>
</evidence>
<protein>
    <submittedName>
        <fullName evidence="2">Uncharacterized protein</fullName>
    </submittedName>
</protein>
<reference evidence="2" key="1">
    <citation type="journal article" date="2023" name="Mol. Ecol. Resour.">
        <title>Chromosome-level genome assembly of a triploid poplar Populus alba 'Berolinensis'.</title>
        <authorList>
            <person name="Chen S."/>
            <person name="Yu Y."/>
            <person name="Wang X."/>
            <person name="Wang S."/>
            <person name="Zhang T."/>
            <person name="Zhou Y."/>
            <person name="He R."/>
            <person name="Meng N."/>
            <person name="Wang Y."/>
            <person name="Liu W."/>
            <person name="Liu Z."/>
            <person name="Liu J."/>
            <person name="Guo Q."/>
            <person name="Huang H."/>
            <person name="Sederoff R.R."/>
            <person name="Wang G."/>
            <person name="Qu G."/>
            <person name="Chen S."/>
        </authorList>
    </citation>
    <scope>NUCLEOTIDE SEQUENCE</scope>
    <source>
        <strain evidence="2">SC-2020</strain>
    </source>
</reference>
<keyword evidence="1" id="KW-0812">Transmembrane</keyword>
<keyword evidence="3" id="KW-1185">Reference proteome</keyword>
<sequence length="30" mass="3663">MFGEPRFASKLYILFFIIFFSLWFFGFSGF</sequence>